<evidence type="ECO:0000256" key="1">
    <source>
        <dbReference type="SAM" id="MobiDB-lite"/>
    </source>
</evidence>
<feature type="compositionally biased region" description="Low complexity" evidence="1">
    <location>
        <begin position="10"/>
        <end position="21"/>
    </location>
</feature>
<organism evidence="2 3">
    <name type="scientific">Halobaculum litoreum</name>
    <dbReference type="NCBI Taxonomy" id="3031998"/>
    <lineage>
        <taxon>Archaea</taxon>
        <taxon>Methanobacteriati</taxon>
        <taxon>Methanobacteriota</taxon>
        <taxon>Stenosarchaea group</taxon>
        <taxon>Halobacteria</taxon>
        <taxon>Halobacteriales</taxon>
        <taxon>Haloferacaceae</taxon>
        <taxon>Halobaculum</taxon>
    </lineage>
</organism>
<proteinExistence type="predicted"/>
<evidence type="ECO:0000313" key="2">
    <source>
        <dbReference type="EMBL" id="MFC7137663.1"/>
    </source>
</evidence>
<dbReference type="EMBL" id="JBHSZG010000002">
    <property type="protein sequence ID" value="MFC7137663.1"/>
    <property type="molecule type" value="Genomic_DNA"/>
</dbReference>
<reference evidence="2 3" key="1">
    <citation type="journal article" date="2019" name="Int. J. Syst. Evol. Microbiol.">
        <title>The Global Catalogue of Microorganisms (GCM) 10K type strain sequencing project: providing services to taxonomists for standard genome sequencing and annotation.</title>
        <authorList>
            <consortium name="The Broad Institute Genomics Platform"/>
            <consortium name="The Broad Institute Genome Sequencing Center for Infectious Disease"/>
            <person name="Wu L."/>
            <person name="Ma J."/>
        </authorList>
    </citation>
    <scope>NUCLEOTIDE SEQUENCE [LARGE SCALE GENOMIC DNA]</scope>
    <source>
        <strain evidence="2 3">DT92</strain>
    </source>
</reference>
<protein>
    <submittedName>
        <fullName evidence="2">Uncharacterized protein</fullName>
    </submittedName>
</protein>
<feature type="region of interest" description="Disordered" evidence="1">
    <location>
        <begin position="1"/>
        <end position="28"/>
    </location>
</feature>
<sequence length="69" mass="7720">MGRYERYEWGSSDGDGSSRGSKPVHHRIHDGEAPFGLVLAMRDEIEQFESPECGKPIVSAPLWLFLSVT</sequence>
<accession>A0ABD5XRG6</accession>
<dbReference type="Proteomes" id="UP001596368">
    <property type="component" value="Unassembled WGS sequence"/>
</dbReference>
<name>A0ABD5XRG6_9EURY</name>
<gene>
    <name evidence="2" type="ORF">ACFQRB_16785</name>
</gene>
<comment type="caution">
    <text evidence="2">The sequence shown here is derived from an EMBL/GenBank/DDBJ whole genome shotgun (WGS) entry which is preliminary data.</text>
</comment>
<keyword evidence="3" id="KW-1185">Reference proteome</keyword>
<evidence type="ECO:0000313" key="3">
    <source>
        <dbReference type="Proteomes" id="UP001596368"/>
    </source>
</evidence>
<dbReference type="AlphaFoldDB" id="A0ABD5XRG6"/>